<reference evidence="2" key="2">
    <citation type="submission" date="2022-10" db="EMBL/GenBank/DDBJ databases">
        <authorList>
            <consortium name="ENA_rothamsted_submissions"/>
            <consortium name="culmorum"/>
            <person name="King R."/>
        </authorList>
    </citation>
    <scope>NUCLEOTIDE SEQUENCE</scope>
</reference>
<protein>
    <submittedName>
        <fullName evidence="2">Uncharacterized protein</fullName>
    </submittedName>
</protein>
<evidence type="ECO:0000313" key="3">
    <source>
        <dbReference type="Proteomes" id="UP001153714"/>
    </source>
</evidence>
<dbReference type="Proteomes" id="UP001153714">
    <property type="component" value="Chromosome 15"/>
</dbReference>
<sequence>MEVFRYKIVFVVIALSLNRVSDEKSTESTTEHNIATCPFTKIIEDIFKIHNKSSDSSYTSKDSERVKIFLNSITNITGNENTSNIDNQEDLVNKIIESINKIKHNITYNKNDSETNLNEAIILSIPKQNGSDTKNATKEEGLTKRVPIKSGIEDKIDITQTQIDNIKNKTATENNTTTTERINYVEILTIEPNNTNGNDTSSHNIIDVLKHLMPLFNSTLTKELHNITIIERNHHKNHSFTATKNVSTIVVTYCDKENLTKSNLSNIDSIMKIDKKKGESEDYYSDNSDDSDGIYDSAEYDDSKPDANVTGDENKDLIEAAEYGMKKMHELYTILEPKLYSMGLWLDDTNPARYVAAFNAPAEEAAKFSRFGYASLQAATRLKQLTRLVDNYNRLVSYK</sequence>
<keyword evidence="3" id="KW-1185">Reference proteome</keyword>
<name>A0A9N9QZH1_9NEOP</name>
<proteinExistence type="predicted"/>
<dbReference type="EMBL" id="OU893346">
    <property type="protein sequence ID" value="CAG9786404.1"/>
    <property type="molecule type" value="Genomic_DNA"/>
</dbReference>
<gene>
    <name evidence="2" type="ORF">DIATSA_LOCUS4356</name>
</gene>
<dbReference type="OrthoDB" id="823504at2759"/>
<feature type="region of interest" description="Disordered" evidence="1">
    <location>
        <begin position="278"/>
        <end position="309"/>
    </location>
</feature>
<dbReference type="AlphaFoldDB" id="A0A9N9QZH1"/>
<evidence type="ECO:0000313" key="2">
    <source>
        <dbReference type="EMBL" id="CAG9786404.1"/>
    </source>
</evidence>
<accession>A0A9N9QZH1</accession>
<organism evidence="2 3">
    <name type="scientific">Diatraea saccharalis</name>
    <name type="common">sugarcane borer</name>
    <dbReference type="NCBI Taxonomy" id="40085"/>
    <lineage>
        <taxon>Eukaryota</taxon>
        <taxon>Metazoa</taxon>
        <taxon>Ecdysozoa</taxon>
        <taxon>Arthropoda</taxon>
        <taxon>Hexapoda</taxon>
        <taxon>Insecta</taxon>
        <taxon>Pterygota</taxon>
        <taxon>Neoptera</taxon>
        <taxon>Endopterygota</taxon>
        <taxon>Lepidoptera</taxon>
        <taxon>Glossata</taxon>
        <taxon>Ditrysia</taxon>
        <taxon>Pyraloidea</taxon>
        <taxon>Crambidae</taxon>
        <taxon>Crambinae</taxon>
        <taxon>Diatraea</taxon>
    </lineage>
</organism>
<evidence type="ECO:0000256" key="1">
    <source>
        <dbReference type="SAM" id="MobiDB-lite"/>
    </source>
</evidence>
<reference evidence="2" key="1">
    <citation type="submission" date="2021-12" db="EMBL/GenBank/DDBJ databases">
        <authorList>
            <person name="King R."/>
        </authorList>
    </citation>
    <scope>NUCLEOTIDE SEQUENCE</scope>
</reference>
<feature type="compositionally biased region" description="Acidic residues" evidence="1">
    <location>
        <begin position="281"/>
        <end position="293"/>
    </location>
</feature>